<keyword evidence="11" id="KW-0902">Two-component regulatory system</keyword>
<evidence type="ECO:0000256" key="4">
    <source>
        <dbReference type="ARBA" id="ARBA00022553"/>
    </source>
</evidence>
<dbReference type="eggNOG" id="COG3920">
    <property type="taxonomic scope" value="Bacteria"/>
</dbReference>
<feature type="transmembrane region" description="Helical" evidence="13">
    <location>
        <begin position="70"/>
        <end position="103"/>
    </location>
</feature>
<dbReference type="EC" id="2.7.13.3" evidence="3"/>
<dbReference type="Pfam" id="PF07568">
    <property type="entry name" value="HisKA_2"/>
    <property type="match status" value="1"/>
</dbReference>
<dbReference type="PATRIC" id="fig|631454.5.peg.3788"/>
<comment type="caution">
    <text evidence="15">The sequence shown here is derived from an EMBL/GenBank/DDBJ whole genome shotgun (WGS) entry which is preliminary data.</text>
</comment>
<evidence type="ECO:0000256" key="11">
    <source>
        <dbReference type="ARBA" id="ARBA00023012"/>
    </source>
</evidence>
<dbReference type="InterPro" id="IPR025201">
    <property type="entry name" value="KdpD_TM"/>
</dbReference>
<dbReference type="GO" id="GO:0005524">
    <property type="term" value="F:ATP binding"/>
    <property type="evidence" value="ECO:0007669"/>
    <property type="project" value="UniProtKB-KW"/>
</dbReference>
<evidence type="ECO:0000256" key="2">
    <source>
        <dbReference type="ARBA" id="ARBA00004141"/>
    </source>
</evidence>
<dbReference type="Proteomes" id="UP000017819">
    <property type="component" value="Unassembled WGS sequence"/>
</dbReference>
<dbReference type="Gene3D" id="1.20.120.620">
    <property type="entry name" value="Backbone structure of the membrane domain of e. Coli histidine kinase receptor kdpd"/>
    <property type="match status" value="1"/>
</dbReference>
<keyword evidence="4" id="KW-0597">Phosphoprotein</keyword>
<dbReference type="PANTHER" id="PTHR41523:SF8">
    <property type="entry name" value="ETHYLENE RESPONSE SENSOR PROTEIN"/>
    <property type="match status" value="1"/>
</dbReference>
<dbReference type="AlphaFoldDB" id="V4T7W4"/>
<protein>
    <recommendedName>
        <fullName evidence="3">histidine kinase</fullName>
        <ecNumber evidence="3">2.7.13.3</ecNumber>
    </recommendedName>
</protein>
<dbReference type="STRING" id="631454.N177_3835"/>
<evidence type="ECO:0000256" key="3">
    <source>
        <dbReference type="ARBA" id="ARBA00012438"/>
    </source>
</evidence>
<evidence type="ECO:0000256" key="5">
    <source>
        <dbReference type="ARBA" id="ARBA00022679"/>
    </source>
</evidence>
<evidence type="ECO:0000256" key="1">
    <source>
        <dbReference type="ARBA" id="ARBA00000085"/>
    </source>
</evidence>
<organism evidence="15 16">
    <name type="scientific">Lutibaculum baratangense AMV1</name>
    <dbReference type="NCBI Taxonomy" id="631454"/>
    <lineage>
        <taxon>Bacteria</taxon>
        <taxon>Pseudomonadati</taxon>
        <taxon>Pseudomonadota</taxon>
        <taxon>Alphaproteobacteria</taxon>
        <taxon>Hyphomicrobiales</taxon>
        <taxon>Tepidamorphaceae</taxon>
        <taxon>Lutibaculum</taxon>
    </lineage>
</organism>
<dbReference type="InterPro" id="IPR003594">
    <property type="entry name" value="HATPase_dom"/>
</dbReference>
<evidence type="ECO:0000313" key="15">
    <source>
        <dbReference type="EMBL" id="ESR22698.1"/>
    </source>
</evidence>
<dbReference type="PANTHER" id="PTHR41523">
    <property type="entry name" value="TWO-COMPONENT SYSTEM SENSOR PROTEIN"/>
    <property type="match status" value="1"/>
</dbReference>
<reference evidence="15 16" key="1">
    <citation type="journal article" date="2014" name="Genome Announc.">
        <title>Draft Genome Sequence of Lutibaculum baratangense Strain AMV1T, Isolated from a Mud Volcano in Andamans, India.</title>
        <authorList>
            <person name="Singh A."/>
            <person name="Sreenivas A."/>
            <person name="Sathyanarayana Reddy G."/>
            <person name="Pinnaka A.K."/>
            <person name="Shivaji S."/>
        </authorList>
    </citation>
    <scope>NUCLEOTIDE SEQUENCE [LARGE SCALE GENOMIC DNA]</scope>
    <source>
        <strain evidence="15 16">AMV1</strain>
    </source>
</reference>
<dbReference type="Gene3D" id="3.30.565.10">
    <property type="entry name" value="Histidine kinase-like ATPase, C-terminal domain"/>
    <property type="match status" value="1"/>
</dbReference>
<dbReference type="SMART" id="SM00387">
    <property type="entry name" value="HATPase_c"/>
    <property type="match status" value="1"/>
</dbReference>
<evidence type="ECO:0000313" key="16">
    <source>
        <dbReference type="Proteomes" id="UP000017819"/>
    </source>
</evidence>
<dbReference type="GO" id="GO:0004673">
    <property type="term" value="F:protein histidine kinase activity"/>
    <property type="evidence" value="ECO:0007669"/>
    <property type="project" value="UniProtKB-EC"/>
</dbReference>
<evidence type="ECO:0000256" key="12">
    <source>
        <dbReference type="ARBA" id="ARBA00023136"/>
    </source>
</evidence>
<comment type="subcellular location">
    <subcellularLocation>
        <location evidence="2">Membrane</location>
        <topology evidence="2">Multi-pass membrane protein</topology>
    </subcellularLocation>
</comment>
<feature type="transmembrane region" description="Helical" evidence="13">
    <location>
        <begin position="41"/>
        <end position="58"/>
    </location>
</feature>
<dbReference type="EMBL" id="AWXZ01000040">
    <property type="protein sequence ID" value="ESR22698.1"/>
    <property type="molecule type" value="Genomic_DNA"/>
</dbReference>
<evidence type="ECO:0000256" key="9">
    <source>
        <dbReference type="ARBA" id="ARBA00022840"/>
    </source>
</evidence>
<name>V4T7W4_9HYPH</name>
<feature type="domain" description="Histidine kinase/HSP90-like ATPase" evidence="14">
    <location>
        <begin position="255"/>
        <end position="359"/>
    </location>
</feature>
<dbReference type="OrthoDB" id="7991996at2"/>
<evidence type="ECO:0000256" key="10">
    <source>
        <dbReference type="ARBA" id="ARBA00022989"/>
    </source>
</evidence>
<keyword evidence="6 13" id="KW-0812">Transmembrane</keyword>
<gene>
    <name evidence="15" type="ORF">N177_3835</name>
</gene>
<keyword evidence="8 15" id="KW-0418">Kinase</keyword>
<keyword evidence="9" id="KW-0067">ATP-binding</keyword>
<evidence type="ECO:0000256" key="6">
    <source>
        <dbReference type="ARBA" id="ARBA00022692"/>
    </source>
</evidence>
<dbReference type="Pfam" id="PF02518">
    <property type="entry name" value="HATPase_c"/>
    <property type="match status" value="1"/>
</dbReference>
<keyword evidence="7" id="KW-0547">Nucleotide-binding</keyword>
<keyword evidence="12 13" id="KW-0472">Membrane</keyword>
<evidence type="ECO:0000256" key="8">
    <source>
        <dbReference type="ARBA" id="ARBA00022777"/>
    </source>
</evidence>
<feature type="transmembrane region" description="Helical" evidence="13">
    <location>
        <begin position="115"/>
        <end position="136"/>
    </location>
</feature>
<proteinExistence type="predicted"/>
<evidence type="ECO:0000259" key="14">
    <source>
        <dbReference type="SMART" id="SM00387"/>
    </source>
</evidence>
<dbReference type="SUPFAM" id="SSF55874">
    <property type="entry name" value="ATPase domain of HSP90 chaperone/DNA topoisomerase II/histidine kinase"/>
    <property type="match status" value="1"/>
</dbReference>
<keyword evidence="16" id="KW-1185">Reference proteome</keyword>
<evidence type="ECO:0000256" key="13">
    <source>
        <dbReference type="SAM" id="Phobius"/>
    </source>
</evidence>
<dbReference type="Pfam" id="PF13493">
    <property type="entry name" value="DUF4118"/>
    <property type="match status" value="1"/>
</dbReference>
<dbReference type="GO" id="GO:0016020">
    <property type="term" value="C:membrane"/>
    <property type="evidence" value="ECO:0007669"/>
    <property type="project" value="UniProtKB-SubCell"/>
</dbReference>
<dbReference type="InterPro" id="IPR036890">
    <property type="entry name" value="HATPase_C_sf"/>
</dbReference>
<keyword evidence="10 13" id="KW-1133">Transmembrane helix</keyword>
<evidence type="ECO:0000256" key="7">
    <source>
        <dbReference type="ARBA" id="ARBA00022741"/>
    </source>
</evidence>
<dbReference type="InterPro" id="IPR011495">
    <property type="entry name" value="Sig_transdc_His_kin_sub2_dim/P"/>
</dbReference>
<comment type="catalytic activity">
    <reaction evidence="1">
        <text>ATP + protein L-histidine = ADP + protein N-phospho-L-histidine.</text>
        <dbReference type="EC" id="2.7.13.3"/>
    </reaction>
</comment>
<accession>V4T7W4</accession>
<dbReference type="GO" id="GO:0000160">
    <property type="term" value="P:phosphorelay signal transduction system"/>
    <property type="evidence" value="ECO:0007669"/>
    <property type="project" value="UniProtKB-KW"/>
</dbReference>
<dbReference type="RefSeq" id="WP_023433944.1">
    <property type="nucleotide sequence ID" value="NZ_AWXZ01000040.1"/>
</dbReference>
<sequence length="364" mass="39210">MTSAGEEIAIEQSGGRTGTLNLVQRALVRTRRLRDSATHRWLFAATAVVVSTGLRYWLDSDLPSGFPYLTFFPAVILTAFFAGLWPGIVTGVACGFASWYLFIPPHLSFALNGGAALALGFYVAIIAVDISLIHWMHQALDRLEAEREKAARLAAERDLMFKELQHRVSNNLAVVSAMLNAQRRGLHGEAASVLARAAARVNLISKIQRQLHDPGQQNVDFGPYLLSLGPDLLEAANAPHVSYEVEADPVSIPADLAVPLGLIATELISNAIEHAFADGRAGRLRVGLKQIADADGQFERRVALTVADDGPGWPADFLDGQSRNLGTRIIQSLAQQIGGTLAYRSDPGAVCELRFSLAGSPARS</sequence>
<dbReference type="InterPro" id="IPR038318">
    <property type="entry name" value="KdpD_sf"/>
</dbReference>
<keyword evidence="5" id="KW-0808">Transferase</keyword>